<dbReference type="CDD" id="cd00060">
    <property type="entry name" value="FHA"/>
    <property type="match status" value="1"/>
</dbReference>
<dbReference type="STRING" id="947013.SAMN04488109_6864"/>
<evidence type="ECO:0000313" key="1">
    <source>
        <dbReference type="EMBL" id="SHI03163.1"/>
    </source>
</evidence>
<organism evidence="1 2">
    <name type="scientific">Chryseolinea serpens</name>
    <dbReference type="NCBI Taxonomy" id="947013"/>
    <lineage>
        <taxon>Bacteria</taxon>
        <taxon>Pseudomonadati</taxon>
        <taxon>Bacteroidota</taxon>
        <taxon>Cytophagia</taxon>
        <taxon>Cytophagales</taxon>
        <taxon>Fulvivirgaceae</taxon>
        <taxon>Chryseolinea</taxon>
    </lineage>
</organism>
<dbReference type="SUPFAM" id="SSF49879">
    <property type="entry name" value="SMAD/FHA domain"/>
    <property type="match status" value="1"/>
</dbReference>
<dbReference type="PANTHER" id="PTHR41913">
    <property type="entry name" value="DUF1684 DOMAIN-CONTAINING PROTEIN"/>
    <property type="match status" value="1"/>
</dbReference>
<dbReference type="PROSITE" id="PS51257">
    <property type="entry name" value="PROKAR_LIPOPROTEIN"/>
    <property type="match status" value="1"/>
</dbReference>
<dbReference type="Gene3D" id="2.60.200.20">
    <property type="match status" value="1"/>
</dbReference>
<dbReference type="InterPro" id="IPR012467">
    <property type="entry name" value="DUF1684"/>
</dbReference>
<evidence type="ECO:0000313" key="2">
    <source>
        <dbReference type="Proteomes" id="UP000184212"/>
    </source>
</evidence>
<dbReference type="Proteomes" id="UP000184212">
    <property type="component" value="Unassembled WGS sequence"/>
</dbReference>
<dbReference type="OrthoDB" id="5493262at2"/>
<name>A0A1M5XV73_9BACT</name>
<dbReference type="PANTHER" id="PTHR41913:SF1">
    <property type="entry name" value="DUF1684 DOMAIN-CONTAINING PROTEIN"/>
    <property type="match status" value="1"/>
</dbReference>
<keyword evidence="2" id="KW-1185">Reference proteome</keyword>
<proteinExistence type="predicted"/>
<sequence>MKRKFLGLALLAWIAGCSPKKEFTPEERQAYEASLNAWHTRRLEDVKAPDGWLNLVGLYWLEPGPNTFGSSEKNNIVFPSGKIAEHAGYFIVQDNRVILRADNNVTITVHGKPITTEQVVFHPDSSAIIVESGSLRWNIIRRDTKLAVRLRDLDSEATKSFAGIERYPVDPAFRVEAGFEKADSSRTIDITNIVGQTTAQRSPGTLVFDLLGKKHRLDVLEGNKDEFFVIFADVTSGNETYGGGRFVYVKKPVAGEAVYIDFNKAYNPPCVFTPYATCPLPPRQNALTVEVKAGEKNYSAGSHSGNATVSVH</sequence>
<protein>
    <recommendedName>
        <fullName evidence="3">DUF1684 domain-containing protein</fullName>
    </recommendedName>
</protein>
<dbReference type="InterPro" id="IPR008984">
    <property type="entry name" value="SMAD_FHA_dom_sf"/>
</dbReference>
<reference evidence="1 2" key="1">
    <citation type="submission" date="2016-11" db="EMBL/GenBank/DDBJ databases">
        <authorList>
            <person name="Jaros S."/>
            <person name="Januszkiewicz K."/>
            <person name="Wedrychowicz H."/>
        </authorList>
    </citation>
    <scope>NUCLEOTIDE SEQUENCE [LARGE SCALE GENOMIC DNA]</scope>
    <source>
        <strain evidence="1 2">DSM 24574</strain>
    </source>
</reference>
<evidence type="ECO:0008006" key="3">
    <source>
        <dbReference type="Google" id="ProtNLM"/>
    </source>
</evidence>
<dbReference type="Pfam" id="PF07920">
    <property type="entry name" value="DUF1684"/>
    <property type="match status" value="1"/>
</dbReference>
<gene>
    <name evidence="1" type="ORF">SAMN04488109_6864</name>
</gene>
<accession>A0A1M5XV73</accession>
<dbReference type="RefSeq" id="WP_073143572.1">
    <property type="nucleotide sequence ID" value="NZ_FQWQ01000007.1"/>
</dbReference>
<dbReference type="EMBL" id="FQWQ01000007">
    <property type="protein sequence ID" value="SHI03163.1"/>
    <property type="molecule type" value="Genomic_DNA"/>
</dbReference>
<dbReference type="AlphaFoldDB" id="A0A1M5XV73"/>